<reference evidence="1" key="1">
    <citation type="submission" date="2022-03" db="EMBL/GenBank/DDBJ databases">
        <authorList>
            <person name="Lindestad O."/>
        </authorList>
    </citation>
    <scope>NUCLEOTIDE SEQUENCE</scope>
</reference>
<dbReference type="AlphaFoldDB" id="A0A8S4SQQ9"/>
<dbReference type="EMBL" id="CAKXAJ010026445">
    <property type="protein sequence ID" value="CAH2268528.1"/>
    <property type="molecule type" value="Genomic_DNA"/>
</dbReference>
<evidence type="ECO:0000313" key="1">
    <source>
        <dbReference type="EMBL" id="CAH2268528.1"/>
    </source>
</evidence>
<name>A0A8S4SQQ9_9NEOP</name>
<accession>A0A8S4SQQ9</accession>
<keyword evidence="2" id="KW-1185">Reference proteome</keyword>
<protein>
    <submittedName>
        <fullName evidence="1">Jg3787 protein</fullName>
    </submittedName>
</protein>
<dbReference type="Proteomes" id="UP000838756">
    <property type="component" value="Unassembled WGS sequence"/>
</dbReference>
<proteinExistence type="predicted"/>
<evidence type="ECO:0000313" key="2">
    <source>
        <dbReference type="Proteomes" id="UP000838756"/>
    </source>
</evidence>
<sequence length="138" mass="15052">MAAAAHHPDANCGLKVVKNRKEVLVFHRRCQLLCGVEGFCGNSSVRGTVAFCLELPSLGSETTRLQSAQKPSGPAITPTNRGKNCELRHTDRINAAQLFNFLQESAGGNGVMSVARRKNHLYNDVPHLTTLIQFLLGR</sequence>
<gene>
    <name evidence="1" type="primary">jg3787</name>
    <name evidence="1" type="ORF">PAEG_LOCUS26874</name>
</gene>
<comment type="caution">
    <text evidence="1">The sequence shown here is derived from an EMBL/GenBank/DDBJ whole genome shotgun (WGS) entry which is preliminary data.</text>
</comment>
<organism evidence="1 2">
    <name type="scientific">Pararge aegeria aegeria</name>
    <dbReference type="NCBI Taxonomy" id="348720"/>
    <lineage>
        <taxon>Eukaryota</taxon>
        <taxon>Metazoa</taxon>
        <taxon>Ecdysozoa</taxon>
        <taxon>Arthropoda</taxon>
        <taxon>Hexapoda</taxon>
        <taxon>Insecta</taxon>
        <taxon>Pterygota</taxon>
        <taxon>Neoptera</taxon>
        <taxon>Endopterygota</taxon>
        <taxon>Lepidoptera</taxon>
        <taxon>Glossata</taxon>
        <taxon>Ditrysia</taxon>
        <taxon>Papilionoidea</taxon>
        <taxon>Nymphalidae</taxon>
        <taxon>Satyrinae</taxon>
        <taxon>Satyrini</taxon>
        <taxon>Parargina</taxon>
        <taxon>Pararge</taxon>
    </lineage>
</organism>